<dbReference type="KEGG" id="sta:STHERM_c14240"/>
<dbReference type="Gene3D" id="1.20.1260.100">
    <property type="entry name" value="TspO/MBR protein"/>
    <property type="match status" value="1"/>
</dbReference>
<name>E0RT68_WINT6</name>
<feature type="transmembrane region" description="Helical" evidence="6">
    <location>
        <begin position="137"/>
        <end position="157"/>
    </location>
</feature>
<dbReference type="eggNOG" id="COG3476">
    <property type="taxonomic scope" value="Bacteria"/>
</dbReference>
<keyword evidence="5 6" id="KW-0472">Membrane</keyword>
<feature type="transmembrane region" description="Helical" evidence="6">
    <location>
        <begin position="7"/>
        <end position="29"/>
    </location>
</feature>
<protein>
    <recommendedName>
        <fullName evidence="9">TspO and MBR like protein</fullName>
    </recommendedName>
</protein>
<dbReference type="RefSeq" id="WP_013314204.1">
    <property type="nucleotide sequence ID" value="NC_014484.1"/>
</dbReference>
<comment type="similarity">
    <text evidence="2">Belongs to the TspO/BZRP family.</text>
</comment>
<reference evidence="7 8" key="2">
    <citation type="journal article" date="2010" name="J. Bacteriol.">
        <title>Genome sequence of the polysaccharide-degrading, thermophilic anaerobe Spirochaeta thermophila DSM 6192.</title>
        <authorList>
            <person name="Angelov A."/>
            <person name="Liebl S."/>
            <person name="Ballschmiter M."/>
            <person name="Bomeke M."/>
            <person name="Lehmann R."/>
            <person name="Liesegang H."/>
            <person name="Daniel R."/>
            <person name="Liebl W."/>
        </authorList>
    </citation>
    <scope>NUCLEOTIDE SEQUENCE [LARGE SCALE GENOMIC DNA]</scope>
    <source>
        <strain evidence="8">ATCC 49972 / DSM 6192 / RI 19.B1</strain>
    </source>
</reference>
<dbReference type="PANTHER" id="PTHR10057">
    <property type="entry name" value="PERIPHERAL-TYPE BENZODIAZEPINE RECEPTOR"/>
    <property type="match status" value="1"/>
</dbReference>
<dbReference type="AlphaFoldDB" id="E0RT68"/>
<accession>E0RT68</accession>
<dbReference type="InterPro" id="IPR038330">
    <property type="entry name" value="TspO/MBR-related_sf"/>
</dbReference>
<dbReference type="FunFam" id="1.20.1260.100:FF:000001">
    <property type="entry name" value="translocator protein 2"/>
    <property type="match status" value="1"/>
</dbReference>
<proteinExistence type="inferred from homology"/>
<keyword evidence="3 6" id="KW-0812">Transmembrane</keyword>
<evidence type="ECO:0000313" key="7">
    <source>
        <dbReference type="EMBL" id="ADN02364.1"/>
    </source>
</evidence>
<evidence type="ECO:0000256" key="3">
    <source>
        <dbReference type="ARBA" id="ARBA00022692"/>
    </source>
</evidence>
<dbReference type="Proteomes" id="UP000001296">
    <property type="component" value="Chromosome"/>
</dbReference>
<feature type="transmembrane region" description="Helical" evidence="6">
    <location>
        <begin position="49"/>
        <end position="70"/>
    </location>
</feature>
<feature type="transmembrane region" description="Helical" evidence="6">
    <location>
        <begin position="82"/>
        <end position="101"/>
    </location>
</feature>
<dbReference type="Pfam" id="PF03073">
    <property type="entry name" value="TspO_MBR"/>
    <property type="match status" value="1"/>
</dbReference>
<dbReference type="PIRSF" id="PIRSF005859">
    <property type="entry name" value="PBR"/>
    <property type="match status" value="1"/>
</dbReference>
<dbReference type="PaxDb" id="665571-STHERM_c14240"/>
<evidence type="ECO:0000256" key="5">
    <source>
        <dbReference type="ARBA" id="ARBA00023136"/>
    </source>
</evidence>
<keyword evidence="4 6" id="KW-1133">Transmembrane helix</keyword>
<reference key="1">
    <citation type="submission" date="2009-08" db="EMBL/GenBank/DDBJ databases">
        <title>The genome sequence of Spirochaeta thermophila DSM6192.</title>
        <authorList>
            <person name="Angelov A."/>
            <person name="Mientus M."/>
            <person name="Wittenberg S."/>
            <person name="Lehmann R."/>
            <person name="Liesegang H."/>
            <person name="Daniel R."/>
            <person name="Liebl W."/>
        </authorList>
    </citation>
    <scope>NUCLEOTIDE SEQUENCE</scope>
    <source>
        <strain>DSM 6192</strain>
    </source>
</reference>
<comment type="subcellular location">
    <subcellularLocation>
        <location evidence="1">Membrane</location>
        <topology evidence="1">Multi-pass membrane protein</topology>
    </subcellularLocation>
</comment>
<dbReference type="CDD" id="cd15904">
    <property type="entry name" value="TSPO_MBR"/>
    <property type="match status" value="1"/>
</dbReference>
<evidence type="ECO:0000256" key="1">
    <source>
        <dbReference type="ARBA" id="ARBA00004141"/>
    </source>
</evidence>
<dbReference type="InterPro" id="IPR004307">
    <property type="entry name" value="TspO_MBR"/>
</dbReference>
<evidence type="ECO:0000313" key="8">
    <source>
        <dbReference type="Proteomes" id="UP000001296"/>
    </source>
</evidence>
<evidence type="ECO:0000256" key="4">
    <source>
        <dbReference type="ARBA" id="ARBA00022989"/>
    </source>
</evidence>
<dbReference type="GO" id="GO:0033013">
    <property type="term" value="P:tetrapyrrole metabolic process"/>
    <property type="evidence" value="ECO:0007669"/>
    <property type="project" value="UniProtKB-ARBA"/>
</dbReference>
<evidence type="ECO:0008006" key="9">
    <source>
        <dbReference type="Google" id="ProtNLM"/>
    </source>
</evidence>
<evidence type="ECO:0000256" key="6">
    <source>
        <dbReference type="SAM" id="Phobius"/>
    </source>
</evidence>
<dbReference type="EMBL" id="CP001698">
    <property type="protein sequence ID" value="ADN02364.1"/>
    <property type="molecule type" value="Genomic_DNA"/>
</dbReference>
<dbReference type="HOGENOM" id="CLU_091805_2_0_12"/>
<dbReference type="PANTHER" id="PTHR10057:SF0">
    <property type="entry name" value="TRANSLOCATOR PROTEIN"/>
    <property type="match status" value="1"/>
</dbReference>
<feature type="transmembrane region" description="Helical" evidence="6">
    <location>
        <begin position="107"/>
        <end position="125"/>
    </location>
</feature>
<evidence type="ECO:0000256" key="2">
    <source>
        <dbReference type="ARBA" id="ARBA00007524"/>
    </source>
</evidence>
<sequence length="160" mass="17901">MSLLKEIILLVLAVGVCLGAGFLGSSFTMPAIEGWYSTIQKPSFTPPNWLFAPVWTVLFILMGISAYLVIRTGLSYQVRLVVLLFVVQLVLNVLWSFFFFARQSPGLALVDIVLLWVAILALIVMSVRIERWAGYLLIPYLVWVSYATVLNASIFVLNRG</sequence>
<organism evidence="7 8">
    <name type="scientific">Winmispira thermophila (strain ATCC 49972 / DSM 6192 / RI 19.B1)</name>
    <name type="common">Spirochaeta thermophila</name>
    <dbReference type="NCBI Taxonomy" id="665571"/>
    <lineage>
        <taxon>Bacteria</taxon>
        <taxon>Pseudomonadati</taxon>
        <taxon>Spirochaetota</taxon>
        <taxon>Spirochaetia</taxon>
        <taxon>Winmispirales</taxon>
        <taxon>Winmispiraceae</taxon>
        <taxon>Winmispira</taxon>
    </lineage>
</organism>
<dbReference type="GO" id="GO:0016020">
    <property type="term" value="C:membrane"/>
    <property type="evidence" value="ECO:0007669"/>
    <property type="project" value="UniProtKB-SubCell"/>
</dbReference>
<gene>
    <name evidence="7" type="ordered locus">STHERM_c14240</name>
</gene>